<evidence type="ECO:0000256" key="2">
    <source>
        <dbReference type="ARBA" id="ARBA00010157"/>
    </source>
</evidence>
<evidence type="ECO:0000259" key="10">
    <source>
        <dbReference type="PROSITE" id="PS50156"/>
    </source>
</evidence>
<dbReference type="Proteomes" id="UP001596087">
    <property type="component" value="Unassembled WGS sequence"/>
</dbReference>
<comment type="subcellular location">
    <subcellularLocation>
        <location evidence="1">Cell membrane</location>
        <topology evidence="1">Multi-pass membrane protein</topology>
    </subcellularLocation>
</comment>
<gene>
    <name evidence="11" type="ORF">ACFPGP_19065</name>
</gene>
<feature type="transmembrane region" description="Helical" evidence="9">
    <location>
        <begin position="234"/>
        <end position="254"/>
    </location>
</feature>
<feature type="domain" description="SSD" evidence="10">
    <location>
        <begin position="813"/>
        <end position="984"/>
    </location>
</feature>
<keyword evidence="5 9" id="KW-1133">Transmembrane helix</keyword>
<evidence type="ECO:0000256" key="9">
    <source>
        <dbReference type="SAM" id="Phobius"/>
    </source>
</evidence>
<feature type="compositionally biased region" description="Pro residues" evidence="8">
    <location>
        <begin position="1010"/>
        <end position="1028"/>
    </location>
</feature>
<comment type="caution">
    <text evidence="11">The sequence shown here is derived from an EMBL/GenBank/DDBJ whole genome shotgun (WGS) entry which is preliminary data.</text>
</comment>
<evidence type="ECO:0000313" key="12">
    <source>
        <dbReference type="Proteomes" id="UP001596087"/>
    </source>
</evidence>
<dbReference type="PROSITE" id="PS50156">
    <property type="entry name" value="SSD"/>
    <property type="match status" value="2"/>
</dbReference>
<dbReference type="PANTHER" id="PTHR33406:SF11">
    <property type="entry name" value="MEMBRANE PROTEIN SCO6666-RELATED"/>
    <property type="match status" value="1"/>
</dbReference>
<dbReference type="InterPro" id="IPR050545">
    <property type="entry name" value="Mycobact_MmpL"/>
</dbReference>
<keyword evidence="6 9" id="KW-0472">Membrane</keyword>
<feature type="transmembrane region" description="Helical" evidence="9">
    <location>
        <begin position="183"/>
        <end position="202"/>
    </location>
</feature>
<evidence type="ECO:0000256" key="1">
    <source>
        <dbReference type="ARBA" id="ARBA00004651"/>
    </source>
</evidence>
<dbReference type="EMBL" id="JBHSKD010000027">
    <property type="protein sequence ID" value="MFC5178790.1"/>
    <property type="molecule type" value="Genomic_DNA"/>
</dbReference>
<accession>A0ABW0BN35</accession>
<dbReference type="InterPro" id="IPR004869">
    <property type="entry name" value="MMPL_dom"/>
</dbReference>
<feature type="transmembrane region" description="Helical" evidence="9">
    <location>
        <begin position="307"/>
        <end position="333"/>
    </location>
</feature>
<evidence type="ECO:0000313" key="11">
    <source>
        <dbReference type="EMBL" id="MFC5178790.1"/>
    </source>
</evidence>
<dbReference type="PANTHER" id="PTHR33406">
    <property type="entry name" value="MEMBRANE PROTEIN MJ1562-RELATED"/>
    <property type="match status" value="1"/>
</dbReference>
<feature type="coiled-coil region" evidence="7">
    <location>
        <begin position="440"/>
        <end position="717"/>
    </location>
</feature>
<feature type="transmembrane region" description="Helical" evidence="9">
    <location>
        <begin position="207"/>
        <end position="228"/>
    </location>
</feature>
<feature type="transmembrane region" description="Helical" evidence="9">
    <location>
        <begin position="369"/>
        <end position="389"/>
    </location>
</feature>
<keyword evidence="4 9" id="KW-0812">Transmembrane</keyword>
<feature type="transmembrane region" description="Helical" evidence="9">
    <location>
        <begin position="878"/>
        <end position="897"/>
    </location>
</feature>
<dbReference type="Pfam" id="PF03176">
    <property type="entry name" value="MMPL"/>
    <property type="match status" value="2"/>
</dbReference>
<evidence type="ECO:0000256" key="8">
    <source>
        <dbReference type="SAM" id="MobiDB-lite"/>
    </source>
</evidence>
<feature type="transmembrane region" description="Helical" evidence="9">
    <location>
        <begin position="962"/>
        <end position="992"/>
    </location>
</feature>
<dbReference type="RefSeq" id="WP_378592513.1">
    <property type="nucleotide sequence ID" value="NZ_JBHSKD010000027.1"/>
</dbReference>
<evidence type="ECO:0000256" key="7">
    <source>
        <dbReference type="SAM" id="Coils"/>
    </source>
</evidence>
<proteinExistence type="inferred from homology"/>
<evidence type="ECO:0000256" key="6">
    <source>
        <dbReference type="ARBA" id="ARBA00023136"/>
    </source>
</evidence>
<feature type="domain" description="SSD" evidence="10">
    <location>
        <begin position="207"/>
        <end position="332"/>
    </location>
</feature>
<comment type="similarity">
    <text evidence="2">Belongs to the resistance-nodulation-cell division (RND) (TC 2.A.6) family. MmpL subfamily.</text>
</comment>
<sequence length="1028" mass="108452">MYRALRALGKLCARRPFVVVGAWVLLVLVVSLSVTTFGAQTNDDLSLPGTGSQQVKDLLEEKFPPQQNGVNPIILHVDSGKLTDAANKAAVKQAVQDLRAAPHVYSVTNPLSSSGQTAGLLSDDARTGFVPVLLDVNSGAVDEDLANQIFSTADPARDAGIEVEAGGSLGSTLSKEPTESSEVVGIAAAMVILSLVLGSLVAMGLPIITAVVGLATALGVIGLVGHLVNMPSTGATLATMIGLGVGIDYALFLITRHQDGLRDGLPVEESIAQAVGTSGSAIVFAGTTVVIALLSLGVAGIPLVSALGLASAIAVVTAVLGAISLLPALLGLLKHRIAWLSIPAFLTPHPEPGRGMWERWSGVVGRHPAWVALGSLALLVPLIIPVFSLELGQEDVGATDPSTTERKAYDLITAGFGVGFNGPLQVASEMSPPAAPSAEFTKKYDEATSLQKELEKAQKQLPKQQAALEAQSAELQQEQKALQKQADELQAQQAALEAQAADLQAEQASLEAESARLQQQGDELAREQTALERQRDRLREQAQALAAKIRPLARELAGLLARERVLERRIEHAQENGNEVRVARLRARLAEVRAQAGEVRQQLAPLEQRARELAAQAEQLVREAEQLQQQRDALLARKSRLEAQGAALAQQGQELQAQKAYLERRAAVLQQQGDELQAEGDALQRQADELKQEKKQAQQEKKQAEQLQKELTDMLTAAGGDERGTDPRVVALQQALLDTDGVVSLTLPQINEPGSVVLLSAVPSTAPASDETAALLATVRDDVLPEVEAAEAITSYVGGYTASYVDLATLITDRLLLVIGTVILLGYLLLMIAFRSLLIPLQAAVTNLLSAAAAFGVLTACFQWGWGVDLVGLDTTSGTVPIASYVPLMMFAGLFGLSMDYEVFLVSHIEQHHLAGEPASRAAASGLASSARITTAAALIMASVFASFIINGDPTIKQFGVGLSVAVLLAGILVVTLAPAALVLFGNAAWWLPRWLDRLLPHISVEGESSPPPPAEPVVPEPEPEPAG</sequence>
<feature type="region of interest" description="Disordered" evidence="8">
    <location>
        <begin position="1006"/>
        <end position="1028"/>
    </location>
</feature>
<organism evidence="11 12">
    <name type="scientific">Nocardioides taihuensis</name>
    <dbReference type="NCBI Taxonomy" id="1835606"/>
    <lineage>
        <taxon>Bacteria</taxon>
        <taxon>Bacillati</taxon>
        <taxon>Actinomycetota</taxon>
        <taxon>Actinomycetes</taxon>
        <taxon>Propionibacteriales</taxon>
        <taxon>Nocardioidaceae</taxon>
        <taxon>Nocardioides</taxon>
    </lineage>
</organism>
<name>A0ABW0BN35_9ACTN</name>
<feature type="transmembrane region" description="Helical" evidence="9">
    <location>
        <begin position="846"/>
        <end position="866"/>
    </location>
</feature>
<keyword evidence="12" id="KW-1185">Reference proteome</keyword>
<dbReference type="SUPFAM" id="SSF82866">
    <property type="entry name" value="Multidrug efflux transporter AcrB transmembrane domain"/>
    <property type="match status" value="2"/>
</dbReference>
<protein>
    <submittedName>
        <fullName evidence="11">MMPL family transporter</fullName>
    </submittedName>
</protein>
<dbReference type="InterPro" id="IPR000731">
    <property type="entry name" value="SSD"/>
</dbReference>
<feature type="transmembrane region" description="Helical" evidence="9">
    <location>
        <begin position="931"/>
        <end position="950"/>
    </location>
</feature>
<dbReference type="Gene3D" id="6.10.250.3110">
    <property type="match status" value="1"/>
</dbReference>
<reference evidence="12" key="1">
    <citation type="journal article" date="2019" name="Int. J. Syst. Evol. Microbiol.">
        <title>The Global Catalogue of Microorganisms (GCM) 10K type strain sequencing project: providing services to taxonomists for standard genome sequencing and annotation.</title>
        <authorList>
            <consortium name="The Broad Institute Genomics Platform"/>
            <consortium name="The Broad Institute Genome Sequencing Center for Infectious Disease"/>
            <person name="Wu L."/>
            <person name="Ma J."/>
        </authorList>
    </citation>
    <scope>NUCLEOTIDE SEQUENCE [LARGE SCALE GENOMIC DNA]</scope>
    <source>
        <strain evidence="12">DFY41</strain>
    </source>
</reference>
<feature type="transmembrane region" description="Helical" evidence="9">
    <location>
        <begin position="275"/>
        <end position="301"/>
    </location>
</feature>
<dbReference type="Gene3D" id="1.20.1640.10">
    <property type="entry name" value="Multidrug efflux transporter AcrB transmembrane domain"/>
    <property type="match status" value="2"/>
</dbReference>
<evidence type="ECO:0000256" key="5">
    <source>
        <dbReference type="ARBA" id="ARBA00022989"/>
    </source>
</evidence>
<keyword evidence="3" id="KW-1003">Cell membrane</keyword>
<evidence type="ECO:0000256" key="3">
    <source>
        <dbReference type="ARBA" id="ARBA00022475"/>
    </source>
</evidence>
<evidence type="ECO:0000256" key="4">
    <source>
        <dbReference type="ARBA" id="ARBA00022692"/>
    </source>
</evidence>
<keyword evidence="7" id="KW-0175">Coiled coil</keyword>
<feature type="transmembrane region" description="Helical" evidence="9">
    <location>
        <begin position="815"/>
        <end position="834"/>
    </location>
</feature>